<keyword evidence="6 12" id="KW-1133">Transmembrane helix</keyword>
<evidence type="ECO:0000259" key="14">
    <source>
        <dbReference type="Pfam" id="PF14416"/>
    </source>
</evidence>
<feature type="compositionally biased region" description="Polar residues" evidence="11">
    <location>
        <begin position="263"/>
        <end position="272"/>
    </location>
</feature>
<feature type="compositionally biased region" description="Basic and acidic residues" evidence="11">
    <location>
        <begin position="280"/>
        <end position="292"/>
    </location>
</feature>
<dbReference type="AlphaFoldDB" id="A0A3B6JHW3"/>
<dbReference type="Pfam" id="PF13839">
    <property type="entry name" value="PC-Esterase"/>
    <property type="match status" value="1"/>
</dbReference>
<evidence type="ECO:0000313" key="16">
    <source>
        <dbReference type="Proteomes" id="UP000019116"/>
    </source>
</evidence>
<dbReference type="Gramene" id="TraesCS4D02G184700.2">
    <property type="protein sequence ID" value="TraesCS4D02G184700.2"/>
    <property type="gene ID" value="TraesCS4D02G184700"/>
</dbReference>
<evidence type="ECO:0000256" key="5">
    <source>
        <dbReference type="ARBA" id="ARBA00022968"/>
    </source>
</evidence>
<dbReference type="STRING" id="4565.A0A3B6JHW3"/>
<evidence type="ECO:0000259" key="13">
    <source>
        <dbReference type="Pfam" id="PF13839"/>
    </source>
</evidence>
<evidence type="ECO:0000256" key="6">
    <source>
        <dbReference type="ARBA" id="ARBA00022989"/>
    </source>
</evidence>
<dbReference type="GO" id="GO:1990538">
    <property type="term" value="F:xylan O-acetyltransferase activity"/>
    <property type="evidence" value="ECO:0007669"/>
    <property type="project" value="UniProtKB-ARBA"/>
</dbReference>
<evidence type="ECO:0000256" key="3">
    <source>
        <dbReference type="ARBA" id="ARBA00022679"/>
    </source>
</evidence>
<keyword evidence="8 12" id="KW-0472">Membrane</keyword>
<reference evidence="15" key="2">
    <citation type="submission" date="2018-10" db="UniProtKB">
        <authorList>
            <consortium name="EnsemblPlants"/>
        </authorList>
    </citation>
    <scope>IDENTIFICATION</scope>
</reference>
<keyword evidence="5" id="KW-0735">Signal-anchor</keyword>
<keyword evidence="16" id="KW-1185">Reference proteome</keyword>
<comment type="subcellular location">
    <subcellularLocation>
        <location evidence="1">Golgi apparatus membrane</location>
        <topology evidence="1">Single-pass type II membrane protein</topology>
    </subcellularLocation>
</comment>
<dbReference type="PANTHER" id="PTHR32285">
    <property type="entry name" value="PROTEIN TRICHOME BIREFRINGENCE-LIKE 9-RELATED"/>
    <property type="match status" value="1"/>
</dbReference>
<dbReference type="Gramene" id="TraesLDM4D03G02502670.1">
    <property type="protein sequence ID" value="TraesLDM4D03G02502670.1"/>
    <property type="gene ID" value="TraesLDM4D03G02502670"/>
</dbReference>
<evidence type="ECO:0000256" key="9">
    <source>
        <dbReference type="ARBA" id="ARBA00023157"/>
    </source>
</evidence>
<keyword evidence="4 12" id="KW-0812">Transmembrane</keyword>
<evidence type="ECO:0000256" key="1">
    <source>
        <dbReference type="ARBA" id="ARBA00004323"/>
    </source>
</evidence>
<keyword evidence="7" id="KW-0333">Golgi apparatus</keyword>
<keyword evidence="3" id="KW-0808">Transferase</keyword>
<feature type="compositionally biased region" description="Basic and acidic residues" evidence="11">
    <location>
        <begin position="235"/>
        <end position="244"/>
    </location>
</feature>
<comment type="similarity">
    <text evidence="2">Belongs to the PC-esterase family. TBL subfamily.</text>
</comment>
<dbReference type="Proteomes" id="UP000019116">
    <property type="component" value="Chromosome 4D"/>
</dbReference>
<dbReference type="GO" id="GO:0005794">
    <property type="term" value="C:Golgi apparatus"/>
    <property type="evidence" value="ECO:0000318"/>
    <property type="project" value="GO_Central"/>
</dbReference>
<keyword evidence="10" id="KW-0325">Glycoprotein</keyword>
<sequence length="688" mass="75373">MERQRGGSSPSRPASPKSLLLISFASSSLLFSFLFSLFALRFGRPLHLPFAASIGANGSATAVPPVHGGGGGAGLEVEAEAFIGGGGGALGEDLAVEGDRRGRAGGLSVGSAIKVDEAGHGGGIFETPAGSAVSENPEVAEAGGYSLRGLDSIVEEKGVVQGEKLAKDSVSEKPNSAEVENLSKADVVSTRSNLVNASASSGAAASVEKLDRAKSTQAVNFSMEASGPALGTKGDGGHPGEKADSSVQGAYASQQVGQWKISNHSAAKSNSGEAPANPKNKQDAKVIQEADQRKTDLARSSIAPCDVYDGRWVFDESYPLYASNLCPFVDQGFSCEANGRTEQKYTKWRWQPRHCNIPRFDARKMLEMLRGKRLVFAGDSLNRNQWESMMCLLREAVSDPARIHETRGRKITKERGDYNFKFLDYNCTVEYHVTHFLVHEGKSRIGQKRARTLRIDTIDRSSSRWKGANVLVFNTAHWWSHHKTKAGLNYYQEGDTVHPHLDASTAFHRALTTWASWVDRYIDPRKTQVFFRSSSPSHFSGGEWNSGGHCRESTMPLNDTRARPVPERNAILEQVAKQMKTPVTILNITNLSGLRIDGHPSMYGSKAGDLTASSTQDCSHWCLPGVPDTWNELLLYHLVSSHENGFYNWLCVKQVVIWILKHLPTFCTILLREFKTRIKFIFYLPTKR</sequence>
<evidence type="ECO:0000256" key="11">
    <source>
        <dbReference type="SAM" id="MobiDB-lite"/>
    </source>
</evidence>
<evidence type="ECO:0000256" key="12">
    <source>
        <dbReference type="SAM" id="Phobius"/>
    </source>
</evidence>
<dbReference type="PANTHER" id="PTHR32285:SF19">
    <property type="entry name" value="PROTEIN TRICHOME BIREFRINGENCE-LIKE 6"/>
    <property type="match status" value="1"/>
</dbReference>
<protein>
    <submittedName>
        <fullName evidence="15">Uncharacterized protein</fullName>
    </submittedName>
</protein>
<evidence type="ECO:0000256" key="7">
    <source>
        <dbReference type="ARBA" id="ARBA00023034"/>
    </source>
</evidence>
<evidence type="ECO:0000256" key="2">
    <source>
        <dbReference type="ARBA" id="ARBA00007727"/>
    </source>
</evidence>
<keyword evidence="9" id="KW-1015">Disulfide bond</keyword>
<evidence type="ECO:0000256" key="4">
    <source>
        <dbReference type="ARBA" id="ARBA00022692"/>
    </source>
</evidence>
<dbReference type="InterPro" id="IPR026057">
    <property type="entry name" value="TBL_C"/>
</dbReference>
<feature type="domain" description="Trichome birefringence-like N-terminal" evidence="14">
    <location>
        <begin position="304"/>
        <end position="356"/>
    </location>
</feature>
<dbReference type="Pfam" id="PF14416">
    <property type="entry name" value="PMR5N"/>
    <property type="match status" value="1"/>
</dbReference>
<dbReference type="GO" id="GO:0000139">
    <property type="term" value="C:Golgi membrane"/>
    <property type="evidence" value="ECO:0007669"/>
    <property type="project" value="UniProtKB-SubCell"/>
</dbReference>
<feature type="domain" description="Trichome birefringence-like C-terminal" evidence="13">
    <location>
        <begin position="357"/>
        <end position="635"/>
    </location>
</feature>
<evidence type="ECO:0000256" key="10">
    <source>
        <dbReference type="ARBA" id="ARBA00023180"/>
    </source>
</evidence>
<dbReference type="Gramene" id="TraesCS4D03G0458500.2">
    <property type="protein sequence ID" value="TraesCS4D03G0458500.2.CDS"/>
    <property type="gene ID" value="TraesCS4D03G0458500"/>
</dbReference>
<dbReference type="InterPro" id="IPR029962">
    <property type="entry name" value="TBL"/>
</dbReference>
<dbReference type="EnsemblPlants" id="TraesCS4D02G184700.2">
    <property type="protein sequence ID" value="TraesCS4D02G184700.2"/>
    <property type="gene ID" value="TraesCS4D02G184700"/>
</dbReference>
<feature type="transmembrane region" description="Helical" evidence="12">
    <location>
        <begin position="20"/>
        <end position="40"/>
    </location>
</feature>
<accession>A0A3B6JHW3</accession>
<dbReference type="SMR" id="A0A3B6JHW3"/>
<name>A0A3B6JHW3_WHEAT</name>
<dbReference type="InterPro" id="IPR025846">
    <property type="entry name" value="TBL_N"/>
</dbReference>
<dbReference type="OrthoDB" id="630188at2759"/>
<gene>
    <name evidence="15" type="primary">LOC123097676</name>
</gene>
<dbReference type="Gramene" id="TraesJUL4D03G02519390.1">
    <property type="protein sequence ID" value="TraesJUL4D03G02519390.1"/>
    <property type="gene ID" value="TraesJUL4D03G02519390"/>
</dbReference>
<feature type="region of interest" description="Disordered" evidence="11">
    <location>
        <begin position="263"/>
        <end position="292"/>
    </location>
</feature>
<proteinExistence type="inferred from homology"/>
<reference evidence="15" key="1">
    <citation type="submission" date="2018-08" db="EMBL/GenBank/DDBJ databases">
        <authorList>
            <person name="Rossello M."/>
        </authorList>
    </citation>
    <scope>NUCLEOTIDE SEQUENCE [LARGE SCALE GENOMIC DNA]</scope>
    <source>
        <strain evidence="15">cv. Chinese Spring</strain>
    </source>
</reference>
<dbReference type="GO" id="GO:0016413">
    <property type="term" value="F:O-acetyltransferase activity"/>
    <property type="evidence" value="ECO:0000318"/>
    <property type="project" value="GO_Central"/>
</dbReference>
<evidence type="ECO:0000256" key="8">
    <source>
        <dbReference type="ARBA" id="ARBA00023136"/>
    </source>
</evidence>
<evidence type="ECO:0000313" key="15">
    <source>
        <dbReference type="EnsemblPlants" id="TraesCS4D02G184700.2"/>
    </source>
</evidence>
<organism evidence="15">
    <name type="scientific">Triticum aestivum</name>
    <name type="common">Wheat</name>
    <dbReference type="NCBI Taxonomy" id="4565"/>
    <lineage>
        <taxon>Eukaryota</taxon>
        <taxon>Viridiplantae</taxon>
        <taxon>Streptophyta</taxon>
        <taxon>Embryophyta</taxon>
        <taxon>Tracheophyta</taxon>
        <taxon>Spermatophyta</taxon>
        <taxon>Magnoliopsida</taxon>
        <taxon>Liliopsida</taxon>
        <taxon>Poales</taxon>
        <taxon>Poaceae</taxon>
        <taxon>BOP clade</taxon>
        <taxon>Pooideae</taxon>
        <taxon>Triticodae</taxon>
        <taxon>Triticeae</taxon>
        <taxon>Triticinae</taxon>
        <taxon>Triticum</taxon>
    </lineage>
</organism>
<feature type="region of interest" description="Disordered" evidence="11">
    <location>
        <begin position="218"/>
        <end position="247"/>
    </location>
</feature>